<dbReference type="Proteomes" id="UP001163152">
    <property type="component" value="Chromosome"/>
</dbReference>
<dbReference type="RefSeq" id="WP_268612134.1">
    <property type="nucleotide sequence ID" value="NZ_CP113797.1"/>
</dbReference>
<organism evidence="1 2">
    <name type="scientific">Thermocoleostomius sinensis A174</name>
    <dbReference type="NCBI Taxonomy" id="2016057"/>
    <lineage>
        <taxon>Bacteria</taxon>
        <taxon>Bacillati</taxon>
        <taxon>Cyanobacteriota</taxon>
        <taxon>Cyanophyceae</taxon>
        <taxon>Oculatellales</taxon>
        <taxon>Oculatellaceae</taxon>
        <taxon>Thermocoleostomius</taxon>
    </lineage>
</organism>
<gene>
    <name evidence="1" type="ORF">OXH18_08700</name>
</gene>
<sequence length="57" mass="6672">MRSLQYYFYEFNPDQQSVLYNFGTDRVTAFAKHRLLEKQGKKLSAVQIKRTSTPQAA</sequence>
<name>A0A9E8ZFV1_9CYAN</name>
<dbReference type="AlphaFoldDB" id="A0A9E8ZFV1"/>
<reference evidence="1" key="1">
    <citation type="submission" date="2022-12" db="EMBL/GenBank/DDBJ databases">
        <title>Polyphasic identification of a Novel Hot-Spring Cyanobacterium Ocullathermofonsia sinensis gen nov. sp. nov. and Genomic Insights on its Adaptations to the Thermal Habitat.</title>
        <authorList>
            <person name="Daroch M."/>
            <person name="Tang J."/>
            <person name="Jiang Y."/>
        </authorList>
    </citation>
    <scope>NUCLEOTIDE SEQUENCE</scope>
    <source>
        <strain evidence="1">PKUAC-SCTA174</strain>
    </source>
</reference>
<evidence type="ECO:0000313" key="1">
    <source>
        <dbReference type="EMBL" id="WAL62046.1"/>
    </source>
</evidence>
<accession>A0A9E8ZFV1</accession>
<dbReference type="KEGG" id="tsin:OXH18_08700"/>
<evidence type="ECO:0000313" key="2">
    <source>
        <dbReference type="Proteomes" id="UP001163152"/>
    </source>
</evidence>
<dbReference type="EMBL" id="CP113797">
    <property type="protein sequence ID" value="WAL62046.1"/>
    <property type="molecule type" value="Genomic_DNA"/>
</dbReference>
<protein>
    <submittedName>
        <fullName evidence="1">Uncharacterized protein</fullName>
    </submittedName>
</protein>
<proteinExistence type="predicted"/>
<keyword evidence="2" id="KW-1185">Reference proteome</keyword>